<gene>
    <name evidence="2" type="ORF">ACFPH6_51820</name>
</gene>
<proteinExistence type="predicted"/>
<dbReference type="Pfam" id="PF00903">
    <property type="entry name" value="Glyoxalase"/>
    <property type="match status" value="1"/>
</dbReference>
<organism evidence="2 3">
    <name type="scientific">Streptomyces xiangluensis</name>
    <dbReference type="NCBI Taxonomy" id="2665720"/>
    <lineage>
        <taxon>Bacteria</taxon>
        <taxon>Bacillati</taxon>
        <taxon>Actinomycetota</taxon>
        <taxon>Actinomycetes</taxon>
        <taxon>Kitasatosporales</taxon>
        <taxon>Streptomycetaceae</taxon>
        <taxon>Streptomyces</taxon>
    </lineage>
</organism>
<dbReference type="EMBL" id="JBHSFG010000132">
    <property type="protein sequence ID" value="MFC4472850.1"/>
    <property type="molecule type" value="Genomic_DNA"/>
</dbReference>
<accession>A0ABV8Z938</accession>
<dbReference type="InterPro" id="IPR004360">
    <property type="entry name" value="Glyas_Fos-R_dOase_dom"/>
</dbReference>
<evidence type="ECO:0000259" key="1">
    <source>
        <dbReference type="PROSITE" id="PS51819"/>
    </source>
</evidence>
<protein>
    <submittedName>
        <fullName evidence="2">VOC family protein</fullName>
    </submittedName>
</protein>
<reference evidence="3" key="1">
    <citation type="journal article" date="2019" name="Int. J. Syst. Evol. Microbiol.">
        <title>The Global Catalogue of Microorganisms (GCM) 10K type strain sequencing project: providing services to taxonomists for standard genome sequencing and annotation.</title>
        <authorList>
            <consortium name="The Broad Institute Genomics Platform"/>
            <consortium name="The Broad Institute Genome Sequencing Center for Infectious Disease"/>
            <person name="Wu L."/>
            <person name="Ma J."/>
        </authorList>
    </citation>
    <scope>NUCLEOTIDE SEQUENCE [LARGE SCALE GENOMIC DNA]</scope>
    <source>
        <strain evidence="3">DT43</strain>
    </source>
</reference>
<sequence length="180" mass="20567">MSQNLPLRLHHHAWTVDDQEVTRAFYEDVLGLPLLATWTEVEEVFGAERTYCHTFYGMADGSALAFFQYADPKDHEEFTRDRQLAAGAPPRSHIAFKVDEETQKGIQQRLAEAGYTEPDTFVMDHGYCVSLYVTDPDGLMVEFAVDHPEVEKILAERRGTAHDDLKRWLGGDHSSNNPWR</sequence>
<dbReference type="Proteomes" id="UP001596012">
    <property type="component" value="Unassembled WGS sequence"/>
</dbReference>
<feature type="domain" description="VOC" evidence="1">
    <location>
        <begin position="8"/>
        <end position="146"/>
    </location>
</feature>
<dbReference type="SUPFAM" id="SSF54593">
    <property type="entry name" value="Glyoxalase/Bleomycin resistance protein/Dihydroxybiphenyl dioxygenase"/>
    <property type="match status" value="1"/>
</dbReference>
<keyword evidence="3" id="KW-1185">Reference proteome</keyword>
<dbReference type="Gene3D" id="3.10.180.10">
    <property type="entry name" value="2,3-Dihydroxybiphenyl 1,2-Dioxygenase, domain 1"/>
    <property type="match status" value="1"/>
</dbReference>
<dbReference type="InterPro" id="IPR037523">
    <property type="entry name" value="VOC_core"/>
</dbReference>
<dbReference type="PROSITE" id="PS51819">
    <property type="entry name" value="VOC"/>
    <property type="match status" value="1"/>
</dbReference>
<dbReference type="CDD" id="cd06587">
    <property type="entry name" value="VOC"/>
    <property type="match status" value="1"/>
</dbReference>
<dbReference type="RefSeq" id="WP_386357354.1">
    <property type="nucleotide sequence ID" value="NZ_JBHSFG010000132.1"/>
</dbReference>
<evidence type="ECO:0000313" key="3">
    <source>
        <dbReference type="Proteomes" id="UP001596012"/>
    </source>
</evidence>
<name>A0ABV8Z938_9ACTN</name>
<evidence type="ECO:0000313" key="2">
    <source>
        <dbReference type="EMBL" id="MFC4472850.1"/>
    </source>
</evidence>
<comment type="caution">
    <text evidence="2">The sequence shown here is derived from an EMBL/GenBank/DDBJ whole genome shotgun (WGS) entry which is preliminary data.</text>
</comment>
<dbReference type="InterPro" id="IPR029068">
    <property type="entry name" value="Glyas_Bleomycin-R_OHBP_Dase"/>
</dbReference>